<evidence type="ECO:0000313" key="1">
    <source>
        <dbReference type="EMBL" id="QDT39109.1"/>
    </source>
</evidence>
<gene>
    <name evidence="1" type="ORF">Pan189_35110</name>
</gene>
<protein>
    <submittedName>
        <fullName evidence="1">Uncharacterized protein</fullName>
    </submittedName>
</protein>
<name>A0A517R5I1_9PLAN</name>
<proteinExistence type="predicted"/>
<reference evidence="1 2" key="1">
    <citation type="submission" date="2019-02" db="EMBL/GenBank/DDBJ databases">
        <title>Deep-cultivation of Planctomycetes and their phenomic and genomic characterization uncovers novel biology.</title>
        <authorList>
            <person name="Wiegand S."/>
            <person name="Jogler M."/>
            <person name="Boedeker C."/>
            <person name="Pinto D."/>
            <person name="Vollmers J."/>
            <person name="Rivas-Marin E."/>
            <person name="Kohn T."/>
            <person name="Peeters S.H."/>
            <person name="Heuer A."/>
            <person name="Rast P."/>
            <person name="Oberbeckmann S."/>
            <person name="Bunk B."/>
            <person name="Jeske O."/>
            <person name="Meyerdierks A."/>
            <person name="Storesund J.E."/>
            <person name="Kallscheuer N."/>
            <person name="Luecker S."/>
            <person name="Lage O.M."/>
            <person name="Pohl T."/>
            <person name="Merkel B.J."/>
            <person name="Hornburger P."/>
            <person name="Mueller R.-W."/>
            <person name="Bruemmer F."/>
            <person name="Labrenz M."/>
            <person name="Spormann A.M."/>
            <person name="Op den Camp H."/>
            <person name="Overmann J."/>
            <person name="Amann R."/>
            <person name="Jetten M.S.M."/>
            <person name="Mascher T."/>
            <person name="Medema M.H."/>
            <person name="Devos D.P."/>
            <person name="Kaster A.-K."/>
            <person name="Ovreas L."/>
            <person name="Rohde M."/>
            <person name="Galperin M.Y."/>
            <person name="Jogler C."/>
        </authorList>
    </citation>
    <scope>NUCLEOTIDE SEQUENCE [LARGE SCALE GENOMIC DNA]</scope>
    <source>
        <strain evidence="1 2">Pan189</strain>
    </source>
</reference>
<keyword evidence="2" id="KW-1185">Reference proteome</keyword>
<dbReference type="EMBL" id="CP036268">
    <property type="protein sequence ID" value="QDT39109.1"/>
    <property type="molecule type" value="Genomic_DNA"/>
</dbReference>
<organism evidence="1 2">
    <name type="scientific">Stratiformator vulcanicus</name>
    <dbReference type="NCBI Taxonomy" id="2527980"/>
    <lineage>
        <taxon>Bacteria</taxon>
        <taxon>Pseudomonadati</taxon>
        <taxon>Planctomycetota</taxon>
        <taxon>Planctomycetia</taxon>
        <taxon>Planctomycetales</taxon>
        <taxon>Planctomycetaceae</taxon>
        <taxon>Stratiformator</taxon>
    </lineage>
</organism>
<accession>A0A517R5I1</accession>
<sequence length="89" mass="10049">MFSASEGLPLSFNTRCYILNSRCFTEDAYAMQGERGANLVVHILRGANLVLNPFPVGRATILRPRWRVGLSMEYLKFQAPDAKVFKIGR</sequence>
<evidence type="ECO:0000313" key="2">
    <source>
        <dbReference type="Proteomes" id="UP000317318"/>
    </source>
</evidence>
<dbReference type="KEGG" id="svp:Pan189_35110"/>
<dbReference type="AlphaFoldDB" id="A0A517R5I1"/>
<dbReference type="Proteomes" id="UP000317318">
    <property type="component" value="Chromosome"/>
</dbReference>